<dbReference type="InterPro" id="IPR023296">
    <property type="entry name" value="Glyco_hydro_beta-prop_sf"/>
</dbReference>
<reference evidence="6 7" key="1">
    <citation type="journal article" date="2019" name="Int. J. Syst. Evol. Microbiol.">
        <title>The Global Catalogue of Microorganisms (GCM) 10K type strain sequencing project: providing services to taxonomists for standard genome sequencing and annotation.</title>
        <authorList>
            <consortium name="The Broad Institute Genomics Platform"/>
            <consortium name="The Broad Institute Genome Sequencing Center for Infectious Disease"/>
            <person name="Wu L."/>
            <person name="Ma J."/>
        </authorList>
    </citation>
    <scope>NUCLEOTIDE SEQUENCE [LARGE SCALE GENOMIC DNA]</scope>
    <source>
        <strain evidence="6 7">JCM 11448</strain>
    </source>
</reference>
<evidence type="ECO:0000313" key="7">
    <source>
        <dbReference type="Proteomes" id="UP001500282"/>
    </source>
</evidence>
<evidence type="ECO:0000313" key="6">
    <source>
        <dbReference type="EMBL" id="GAA1246708.1"/>
    </source>
</evidence>
<dbReference type="SUPFAM" id="SSF75005">
    <property type="entry name" value="Arabinanase/levansucrase/invertase"/>
    <property type="match status" value="2"/>
</dbReference>
<evidence type="ECO:0000256" key="4">
    <source>
        <dbReference type="ARBA" id="ARBA00023295"/>
    </source>
</evidence>
<dbReference type="PROSITE" id="PS51318">
    <property type="entry name" value="TAT"/>
    <property type="match status" value="1"/>
</dbReference>
<evidence type="ECO:0008006" key="8">
    <source>
        <dbReference type="Google" id="ProtNLM"/>
    </source>
</evidence>
<keyword evidence="2 5" id="KW-0732">Signal</keyword>
<comment type="caution">
    <text evidence="6">The sequence shown here is derived from an EMBL/GenBank/DDBJ whole genome shotgun (WGS) entry which is preliminary data.</text>
</comment>
<dbReference type="Proteomes" id="UP001500282">
    <property type="component" value="Unassembled WGS sequence"/>
</dbReference>
<dbReference type="InterPro" id="IPR006710">
    <property type="entry name" value="Glyco_hydro_43"/>
</dbReference>
<comment type="similarity">
    <text evidence="1">Belongs to the glycosyl hydrolase 43 family.</text>
</comment>
<sequence>MSRSEEHQPSRRRVVMGALVLGAAAGTPGIARAATPGAPQEAATPATPRAAAKAAGYANPLVRRRADPHILRHTDGYYYFTATVPEYDRIVLRRSRTIGGLATAAESVIWKKHTSGDMGAHIWAPEIHFIDGKWYIYFASAPADDVWKIRMWVLENASANPLAGTWTEKGRVVTPVDSFSLDASTFTHQGTRYLVWAQSNPDVGNNSSIYLARMANPWTVTGPQVEISRPTYDWETRGFKVNEGPSVLQRNGRVFLTYSASATDANYCMGLLTASAGSDLLAASSWKKSPRPVFTSNDTTKQYGPGHNSFTVAEDGRTDLLVYHARQYKDITGDPLNDPNRHTRVQALGWKADGTPDFGVPVADAPARDTTAATRFTMTAFTNSSESNMYVYQSSDATTYTLLKGPAYTPPSGLIRDPSVIKHTDGYYYIVYTTNWTGNTIGFARSRDRVNWTFVRDHTLPVAGLERTWAPEFFVDDGGGVHIVVSLDTTSTPDYIFRPHLLTATNASLSSWTTPTPLKGLDTANYIDTFVVRHAGQYHAFTKQETTKYIEHATANSLGGPYTFRGTGDWAGWGSWREGPALVRLDNGGWRIYFDGYTEQKYYYSDSLDGFRTWTPIRELPGLTGFARHFTVLKEAV</sequence>
<gene>
    <name evidence="6" type="ORF">GCM10009579_00250</name>
</gene>
<feature type="signal peptide" evidence="5">
    <location>
        <begin position="1"/>
        <end position="33"/>
    </location>
</feature>
<dbReference type="Gene3D" id="2.115.10.20">
    <property type="entry name" value="Glycosyl hydrolase domain, family 43"/>
    <property type="match status" value="2"/>
</dbReference>
<keyword evidence="3" id="KW-0378">Hydrolase</keyword>
<dbReference type="CDD" id="cd08983">
    <property type="entry name" value="GH43_Bt3655-like"/>
    <property type="match status" value="1"/>
</dbReference>
<protein>
    <recommendedName>
        <fullName evidence="8">Alpha-N-arabinofuranosidase</fullName>
    </recommendedName>
</protein>
<dbReference type="InterPro" id="IPR006311">
    <property type="entry name" value="TAT_signal"/>
</dbReference>
<feature type="chain" id="PRO_5046141046" description="Alpha-N-arabinofuranosidase" evidence="5">
    <location>
        <begin position="34"/>
        <end position="637"/>
    </location>
</feature>
<keyword evidence="4" id="KW-0326">Glycosidase</keyword>
<dbReference type="EMBL" id="BAAAIH010000001">
    <property type="protein sequence ID" value="GAA1246708.1"/>
    <property type="molecule type" value="Genomic_DNA"/>
</dbReference>
<evidence type="ECO:0000256" key="1">
    <source>
        <dbReference type="ARBA" id="ARBA00009865"/>
    </source>
</evidence>
<evidence type="ECO:0000256" key="5">
    <source>
        <dbReference type="SAM" id="SignalP"/>
    </source>
</evidence>
<organism evidence="6 7">
    <name type="scientific">Streptomyces javensis</name>
    <dbReference type="NCBI Taxonomy" id="114698"/>
    <lineage>
        <taxon>Bacteria</taxon>
        <taxon>Bacillati</taxon>
        <taxon>Actinomycetota</taxon>
        <taxon>Actinomycetes</taxon>
        <taxon>Kitasatosporales</taxon>
        <taxon>Streptomycetaceae</taxon>
        <taxon>Streptomyces</taxon>
        <taxon>Streptomyces violaceusniger group</taxon>
    </lineage>
</organism>
<proteinExistence type="inferred from homology"/>
<dbReference type="Pfam" id="PF04616">
    <property type="entry name" value="Glyco_hydro_43"/>
    <property type="match status" value="2"/>
</dbReference>
<keyword evidence="7" id="KW-1185">Reference proteome</keyword>
<dbReference type="PANTHER" id="PTHR43817">
    <property type="entry name" value="GLYCOSYL HYDROLASE"/>
    <property type="match status" value="1"/>
</dbReference>
<accession>A0ABN1WDB4</accession>
<dbReference type="CDD" id="cd18817">
    <property type="entry name" value="GH43f_LbAraf43-like"/>
    <property type="match status" value="1"/>
</dbReference>
<evidence type="ECO:0000256" key="2">
    <source>
        <dbReference type="ARBA" id="ARBA00022729"/>
    </source>
</evidence>
<name>A0ABN1WDB4_9ACTN</name>
<evidence type="ECO:0000256" key="3">
    <source>
        <dbReference type="ARBA" id="ARBA00022801"/>
    </source>
</evidence>
<dbReference type="PANTHER" id="PTHR43817:SF1">
    <property type="entry name" value="HYDROLASE, FAMILY 43, PUTATIVE (AFU_ORTHOLOGUE AFUA_3G01660)-RELATED"/>
    <property type="match status" value="1"/>
</dbReference>